<dbReference type="SUPFAM" id="SSF54791">
    <property type="entry name" value="Eukaryotic type KH-domain (KH-domain type I)"/>
    <property type="match status" value="1"/>
</dbReference>
<feature type="region of interest" description="Disordered" evidence="5">
    <location>
        <begin position="332"/>
        <end position="395"/>
    </location>
</feature>
<dbReference type="EMBL" id="CAXAMN010021361">
    <property type="protein sequence ID" value="CAK9058379.1"/>
    <property type="molecule type" value="Genomic_DNA"/>
</dbReference>
<feature type="domain" description="S1 motif" evidence="6">
    <location>
        <begin position="105"/>
        <end position="185"/>
    </location>
</feature>
<accession>A0ABP0N446</accession>
<dbReference type="PANTHER" id="PTHR21321:SF4">
    <property type="entry name" value="EXOSOME COMPLEX COMPONENT RRP4"/>
    <property type="match status" value="1"/>
</dbReference>
<organism evidence="7 8">
    <name type="scientific">Durusdinium trenchii</name>
    <dbReference type="NCBI Taxonomy" id="1381693"/>
    <lineage>
        <taxon>Eukaryota</taxon>
        <taxon>Sar</taxon>
        <taxon>Alveolata</taxon>
        <taxon>Dinophyceae</taxon>
        <taxon>Suessiales</taxon>
        <taxon>Symbiodiniaceae</taxon>
        <taxon>Durusdinium</taxon>
    </lineage>
</organism>
<reference evidence="7 8" key="1">
    <citation type="submission" date="2024-02" db="EMBL/GenBank/DDBJ databases">
        <authorList>
            <person name="Chen Y."/>
            <person name="Shah S."/>
            <person name="Dougan E. K."/>
            <person name="Thang M."/>
            <person name="Chan C."/>
        </authorList>
    </citation>
    <scope>NUCLEOTIDE SEQUENCE [LARGE SCALE GENOMIC DNA]</scope>
</reference>
<dbReference type="SUPFAM" id="SSF110324">
    <property type="entry name" value="Ribosomal L27 protein-like"/>
    <property type="match status" value="1"/>
</dbReference>
<dbReference type="Pfam" id="PF21266">
    <property type="entry name" value="S1_RRP4"/>
    <property type="match status" value="1"/>
</dbReference>
<dbReference type="Pfam" id="PF15985">
    <property type="entry name" value="KH_6"/>
    <property type="match status" value="1"/>
</dbReference>
<dbReference type="PANTHER" id="PTHR21321">
    <property type="entry name" value="PNAS-3 RELATED"/>
    <property type="match status" value="1"/>
</dbReference>
<dbReference type="SUPFAM" id="SSF50249">
    <property type="entry name" value="Nucleic acid-binding proteins"/>
    <property type="match status" value="1"/>
</dbReference>
<evidence type="ECO:0000313" key="8">
    <source>
        <dbReference type="Proteomes" id="UP001642484"/>
    </source>
</evidence>
<evidence type="ECO:0000256" key="5">
    <source>
        <dbReference type="SAM" id="MobiDB-lite"/>
    </source>
</evidence>
<dbReference type="Gene3D" id="2.40.50.100">
    <property type="match status" value="1"/>
</dbReference>
<dbReference type="InterPro" id="IPR003029">
    <property type="entry name" value="S1_domain"/>
</dbReference>
<evidence type="ECO:0000256" key="2">
    <source>
        <dbReference type="ARBA" id="ARBA00009155"/>
    </source>
</evidence>
<dbReference type="InterPro" id="IPR026699">
    <property type="entry name" value="Exosome_RNA_bind1/RRP40/RRP4"/>
</dbReference>
<dbReference type="InterPro" id="IPR012340">
    <property type="entry name" value="NA-bd_OB-fold"/>
</dbReference>
<evidence type="ECO:0000256" key="3">
    <source>
        <dbReference type="ARBA" id="ARBA00022835"/>
    </source>
</evidence>
<dbReference type="Gene3D" id="2.40.50.140">
    <property type="entry name" value="Nucleic acid-binding proteins"/>
    <property type="match status" value="1"/>
</dbReference>
<name>A0ABP0N446_9DINO</name>
<dbReference type="Proteomes" id="UP001642484">
    <property type="component" value="Unassembled WGS sequence"/>
</dbReference>
<keyword evidence="3" id="KW-0271">Exosome</keyword>
<comment type="subcellular location">
    <subcellularLocation>
        <location evidence="1">Nucleus</location>
    </subcellularLocation>
</comment>
<dbReference type="InterPro" id="IPR048565">
    <property type="entry name" value="S1_RRP4"/>
</dbReference>
<sequence length="576" mass="63549">MAWATSAITQLAGAVALERRGRGAQGEKEGSLAIDNPKLSVQSIPGLQAQLVCPGDVVSAEPGALRGRGVVERADGKLVATTCGVVEHVNKLLYVRPLKHRYAGSVGDVVVGRIVEVQTDRWAVEIGTAQLAYLHLGAIHLPGNVQRRRTDEDTLRIREFFDENDLISAEVQKVQESGELALQTRNSRYGKLQNGVLACVPSVFVRRQAQHLVNLPRVGVMVVLGNNGWVWVCAPPKVAGSGRQETINFSQMDVRYQKVNPDMRERISRVRNSVLCLVGYGLEITPDSITFLYEQSLKLDLAAWELLDSARCDSAGLVEKLVAEVTQSSGLKLEPKSLSGGGKSSELATLGGDPFKNLSSTWLAGGEKGELPEESSDEELLEQSRNKRKKGKAEVSETEMADFITGLRRNMKKPETQAVACEELSQRLAGRKQEGIDSIVIEEAATTALEAAQEHPDDMQLHMTVCPLLADLLTFSKASGSTDMFTRNFTQKELQKQRQALALQSYLHFYEKLDGDDQFEKVFKRLAKELPVEAVQISERVVWSLCFHSHLTWLRGHKIRAPLSCAQVQTFVRTLD</sequence>
<evidence type="ECO:0000313" key="7">
    <source>
        <dbReference type="EMBL" id="CAK9058379.1"/>
    </source>
</evidence>
<keyword evidence="4" id="KW-0694">RNA-binding</keyword>
<keyword evidence="8" id="KW-1185">Reference proteome</keyword>
<protein>
    <recommendedName>
        <fullName evidence="6">S1 motif domain-containing protein</fullName>
    </recommendedName>
</protein>
<dbReference type="CDD" id="cd22525">
    <property type="entry name" value="KH-I_Rrp4_eukar"/>
    <property type="match status" value="1"/>
</dbReference>
<comment type="similarity">
    <text evidence="2">Belongs to the RRP4 family.</text>
</comment>
<dbReference type="InterPro" id="IPR004088">
    <property type="entry name" value="KH_dom_type_1"/>
</dbReference>
<evidence type="ECO:0000259" key="6">
    <source>
        <dbReference type="SMART" id="SM00316"/>
    </source>
</evidence>
<proteinExistence type="inferred from homology"/>
<dbReference type="InterPro" id="IPR036612">
    <property type="entry name" value="KH_dom_type_1_sf"/>
</dbReference>
<dbReference type="SMART" id="SM00316">
    <property type="entry name" value="S1"/>
    <property type="match status" value="1"/>
</dbReference>
<feature type="compositionally biased region" description="Acidic residues" evidence="5">
    <location>
        <begin position="372"/>
        <end position="381"/>
    </location>
</feature>
<gene>
    <name evidence="7" type="ORF">CCMP2556_LOCUS28775</name>
</gene>
<evidence type="ECO:0000256" key="1">
    <source>
        <dbReference type="ARBA" id="ARBA00004123"/>
    </source>
</evidence>
<comment type="caution">
    <text evidence="7">The sequence shown here is derived from an EMBL/GenBank/DDBJ whole genome shotgun (WGS) entry which is preliminary data.</text>
</comment>
<evidence type="ECO:0000256" key="4">
    <source>
        <dbReference type="ARBA" id="ARBA00022884"/>
    </source>
</evidence>
<dbReference type="CDD" id="cd05789">
    <property type="entry name" value="S1_Rrp4"/>
    <property type="match status" value="1"/>
</dbReference>